<protein>
    <submittedName>
        <fullName evidence="2">Uncharacterized protein</fullName>
    </submittedName>
</protein>
<name>A0A2Z6ZQC6_9LAMI</name>
<dbReference type="AlphaFoldDB" id="A0A2Z6ZQC6"/>
<feature type="compositionally biased region" description="Basic residues" evidence="1">
    <location>
        <begin position="42"/>
        <end position="54"/>
    </location>
</feature>
<feature type="compositionally biased region" description="Basic and acidic residues" evidence="1">
    <location>
        <begin position="13"/>
        <end position="22"/>
    </location>
</feature>
<gene>
    <name evidence="2" type="ORF">F511_47740</name>
</gene>
<evidence type="ECO:0000256" key="1">
    <source>
        <dbReference type="SAM" id="MobiDB-lite"/>
    </source>
</evidence>
<sequence>MQRCAQISRNHRTSPDLQRRSSPDQASSSAHLLRGQRAAIIGHRRTSGAPAARR</sequence>
<keyword evidence="3" id="KW-1185">Reference proteome</keyword>
<accession>A0A2Z6ZQC6</accession>
<feature type="region of interest" description="Disordered" evidence="1">
    <location>
        <begin position="1"/>
        <end position="54"/>
    </location>
</feature>
<organism evidence="2 3">
    <name type="scientific">Dorcoceras hygrometricum</name>
    <dbReference type="NCBI Taxonomy" id="472368"/>
    <lineage>
        <taxon>Eukaryota</taxon>
        <taxon>Viridiplantae</taxon>
        <taxon>Streptophyta</taxon>
        <taxon>Embryophyta</taxon>
        <taxon>Tracheophyta</taxon>
        <taxon>Spermatophyta</taxon>
        <taxon>Magnoliopsida</taxon>
        <taxon>eudicotyledons</taxon>
        <taxon>Gunneridae</taxon>
        <taxon>Pentapetalae</taxon>
        <taxon>asterids</taxon>
        <taxon>lamiids</taxon>
        <taxon>Lamiales</taxon>
        <taxon>Gesneriaceae</taxon>
        <taxon>Didymocarpoideae</taxon>
        <taxon>Trichosporeae</taxon>
        <taxon>Loxocarpinae</taxon>
        <taxon>Dorcoceras</taxon>
    </lineage>
</organism>
<evidence type="ECO:0000313" key="2">
    <source>
        <dbReference type="EMBL" id="KZT75235.1"/>
    </source>
</evidence>
<dbReference type="EMBL" id="KV326722">
    <property type="protein sequence ID" value="KZT75235.1"/>
    <property type="molecule type" value="Genomic_DNA"/>
</dbReference>
<reference evidence="2 3" key="1">
    <citation type="journal article" date="2015" name="Proc. Natl. Acad. Sci. U.S.A.">
        <title>The resurrection genome of Boea hygrometrica: A blueprint for survival of dehydration.</title>
        <authorList>
            <person name="Xiao L."/>
            <person name="Yang G."/>
            <person name="Zhang L."/>
            <person name="Yang X."/>
            <person name="Zhao S."/>
            <person name="Ji Z."/>
            <person name="Zhou Q."/>
            <person name="Hu M."/>
            <person name="Wang Y."/>
            <person name="Chen M."/>
            <person name="Xu Y."/>
            <person name="Jin H."/>
            <person name="Xiao X."/>
            <person name="Hu G."/>
            <person name="Bao F."/>
            <person name="Hu Y."/>
            <person name="Wan P."/>
            <person name="Li L."/>
            <person name="Deng X."/>
            <person name="Kuang T."/>
            <person name="Xiang C."/>
            <person name="Zhu J.K."/>
            <person name="Oliver M.J."/>
            <person name="He Y."/>
        </authorList>
    </citation>
    <scope>NUCLEOTIDE SEQUENCE [LARGE SCALE GENOMIC DNA]</scope>
    <source>
        <strain evidence="3">cv. XS01</strain>
    </source>
</reference>
<dbReference type="Proteomes" id="UP000250235">
    <property type="component" value="Unassembled WGS sequence"/>
</dbReference>
<evidence type="ECO:0000313" key="3">
    <source>
        <dbReference type="Proteomes" id="UP000250235"/>
    </source>
</evidence>
<proteinExistence type="predicted"/>